<keyword evidence="3" id="KW-1185">Reference proteome</keyword>
<dbReference type="OrthoDB" id="912167at2759"/>
<dbReference type="InterPro" id="IPR001683">
    <property type="entry name" value="PX_dom"/>
</dbReference>
<evidence type="ECO:0000313" key="2">
    <source>
        <dbReference type="EMBL" id="KZV22600.1"/>
    </source>
</evidence>
<dbReference type="InterPro" id="IPR044588">
    <property type="entry name" value="EREX-like"/>
</dbReference>
<reference evidence="2 3" key="1">
    <citation type="journal article" date="2015" name="Proc. Natl. Acad. Sci. U.S.A.">
        <title>The resurrection genome of Boea hygrometrica: A blueprint for survival of dehydration.</title>
        <authorList>
            <person name="Xiao L."/>
            <person name="Yang G."/>
            <person name="Zhang L."/>
            <person name="Yang X."/>
            <person name="Zhao S."/>
            <person name="Ji Z."/>
            <person name="Zhou Q."/>
            <person name="Hu M."/>
            <person name="Wang Y."/>
            <person name="Chen M."/>
            <person name="Xu Y."/>
            <person name="Jin H."/>
            <person name="Xiao X."/>
            <person name="Hu G."/>
            <person name="Bao F."/>
            <person name="Hu Y."/>
            <person name="Wan P."/>
            <person name="Li L."/>
            <person name="Deng X."/>
            <person name="Kuang T."/>
            <person name="Xiang C."/>
            <person name="Zhu J.K."/>
            <person name="Oliver M.J."/>
            <person name="He Y."/>
        </authorList>
    </citation>
    <scope>NUCLEOTIDE SEQUENCE [LARGE SCALE GENOMIC DNA]</scope>
    <source>
        <strain evidence="3">cv. XS01</strain>
    </source>
</reference>
<dbReference type="PANTHER" id="PTHR46856">
    <property type="entry name" value="PX DOMAIN-CONTAINING PROTEIN EREL1-RELATED"/>
    <property type="match status" value="1"/>
</dbReference>
<gene>
    <name evidence="2" type="ORF">F511_02617</name>
</gene>
<sequence>MNVYGIKYSLFDLGYVDPALIESVSTTHQFTSDGENQQKEGENLLGSSNLIGNNKITLPQHRHDGTSPLPLGMDWSPPPRVWDGPRTVWPHDFHTGWSYCATIPSWTMLPEPGGSESVVFYRVQVGLQSPEGFTTTRGVLRRFRDFLKLASALKRSFRNKKIPMAPSKRLLKIKGREFLEEVSPFFFFSPFFTLLLL</sequence>
<dbReference type="PANTHER" id="PTHR46856:SF3">
    <property type="entry name" value="PX DOMAIN-CONTAINING PROTEIN EREX"/>
    <property type="match status" value="1"/>
</dbReference>
<evidence type="ECO:0000313" key="3">
    <source>
        <dbReference type="Proteomes" id="UP000250235"/>
    </source>
</evidence>
<dbReference type="Pfam" id="PF00787">
    <property type="entry name" value="PX"/>
    <property type="match status" value="1"/>
</dbReference>
<dbReference type="SUPFAM" id="SSF64268">
    <property type="entry name" value="PX domain"/>
    <property type="match status" value="1"/>
</dbReference>
<proteinExistence type="predicted"/>
<feature type="domain" description="PX" evidence="1">
    <location>
        <begin position="99"/>
        <end position="197"/>
    </location>
</feature>
<dbReference type="GO" id="GO:0005768">
    <property type="term" value="C:endosome"/>
    <property type="evidence" value="ECO:0007669"/>
    <property type="project" value="UniProtKB-ARBA"/>
</dbReference>
<dbReference type="InterPro" id="IPR036871">
    <property type="entry name" value="PX_dom_sf"/>
</dbReference>
<dbReference type="GO" id="GO:0016020">
    <property type="term" value="C:membrane"/>
    <property type="evidence" value="ECO:0007669"/>
    <property type="project" value="UniProtKB-ARBA"/>
</dbReference>
<dbReference type="PROSITE" id="PS50195">
    <property type="entry name" value="PX"/>
    <property type="match status" value="1"/>
</dbReference>
<dbReference type="Gene3D" id="3.30.1520.10">
    <property type="entry name" value="Phox-like domain"/>
    <property type="match status" value="1"/>
</dbReference>
<evidence type="ECO:0000259" key="1">
    <source>
        <dbReference type="PROSITE" id="PS50195"/>
    </source>
</evidence>
<protein>
    <recommendedName>
        <fullName evidence="1">PX domain-containing protein</fullName>
    </recommendedName>
</protein>
<dbReference type="EMBL" id="KV014357">
    <property type="protein sequence ID" value="KZV22600.1"/>
    <property type="molecule type" value="Genomic_DNA"/>
</dbReference>
<dbReference type="AlphaFoldDB" id="A0A2Z7AN67"/>
<organism evidence="2 3">
    <name type="scientific">Dorcoceras hygrometricum</name>
    <dbReference type="NCBI Taxonomy" id="472368"/>
    <lineage>
        <taxon>Eukaryota</taxon>
        <taxon>Viridiplantae</taxon>
        <taxon>Streptophyta</taxon>
        <taxon>Embryophyta</taxon>
        <taxon>Tracheophyta</taxon>
        <taxon>Spermatophyta</taxon>
        <taxon>Magnoliopsida</taxon>
        <taxon>eudicotyledons</taxon>
        <taxon>Gunneridae</taxon>
        <taxon>Pentapetalae</taxon>
        <taxon>asterids</taxon>
        <taxon>lamiids</taxon>
        <taxon>Lamiales</taxon>
        <taxon>Gesneriaceae</taxon>
        <taxon>Didymocarpoideae</taxon>
        <taxon>Trichosporeae</taxon>
        <taxon>Loxocarpinae</taxon>
        <taxon>Dorcoceras</taxon>
    </lineage>
</organism>
<dbReference type="GO" id="GO:0015031">
    <property type="term" value="P:protein transport"/>
    <property type="evidence" value="ECO:0007669"/>
    <property type="project" value="InterPro"/>
</dbReference>
<name>A0A2Z7AN67_9LAMI</name>
<dbReference type="Proteomes" id="UP000250235">
    <property type="component" value="Unassembled WGS sequence"/>
</dbReference>
<accession>A0A2Z7AN67</accession>
<dbReference type="GO" id="GO:0035091">
    <property type="term" value="F:phosphatidylinositol binding"/>
    <property type="evidence" value="ECO:0007669"/>
    <property type="project" value="InterPro"/>
</dbReference>